<accession>Q9AMZ5</accession>
<dbReference type="AlphaFoldDB" id="Q9AMZ5"/>
<reference evidence="1" key="1">
    <citation type="journal article" date="2001" name="J. Bacteriol.">
        <title>Potential symbiosis-specific genes uncovered by sequencing a 410-kb DNA region of the Bradyrhizobium japonicum chromosome.</title>
        <authorList>
            <person name="Gottfert M."/>
            <person name="Rothlisberger S."/>
            <person name="Kundig C."/>
            <person name="Beck C."/>
            <person name="Marty R."/>
            <person name="Hennecke H."/>
        </authorList>
    </citation>
    <scope>NUCLEOTIDE SEQUENCE</scope>
    <source>
        <strain evidence="1">110spc4</strain>
    </source>
</reference>
<dbReference type="EMBL" id="AH010242">
    <property type="protein sequence ID" value="AAG60986.1"/>
    <property type="molecule type" value="Genomic_DNA"/>
</dbReference>
<organism evidence="1">
    <name type="scientific">Bradyrhizobium japonicum</name>
    <dbReference type="NCBI Taxonomy" id="375"/>
    <lineage>
        <taxon>Bacteria</taxon>
        <taxon>Pseudomonadati</taxon>
        <taxon>Pseudomonadota</taxon>
        <taxon>Alphaproteobacteria</taxon>
        <taxon>Hyphomicrobiales</taxon>
        <taxon>Nitrobacteraceae</taxon>
        <taxon>Bradyrhizobium</taxon>
    </lineage>
</organism>
<sequence length="78" mass="8994">MLFMGSPSVSAPLPLAFHMATVRHHFRNQACSISRRRRRIRSSWALLSLDAFHELQVSKARKRAADPTLRRLSYATPY</sequence>
<name>Q9AMZ5_BRAJP</name>
<proteinExistence type="predicted"/>
<protein>
    <submittedName>
        <fullName evidence="1">NolZ</fullName>
    </submittedName>
</protein>
<evidence type="ECO:0000313" key="1">
    <source>
        <dbReference type="EMBL" id="AAG60986.1"/>
    </source>
</evidence>
<gene>
    <name evidence="1" type="primary">nolZ</name>
</gene>